<feature type="transmembrane region" description="Helical" evidence="1">
    <location>
        <begin position="68"/>
        <end position="88"/>
    </location>
</feature>
<feature type="transmembrane region" description="Helical" evidence="1">
    <location>
        <begin position="41"/>
        <end position="62"/>
    </location>
</feature>
<dbReference type="EMBL" id="BOPH01000006">
    <property type="protein sequence ID" value="GIJ65593.1"/>
    <property type="molecule type" value="Genomic_DNA"/>
</dbReference>
<sequence length="103" mass="11369">MSVITDPTMRPPGGATLAIVSGTETTTPEEPRTLVPLDPPMVPFALGGMAVWLVALLVTIPFRDTHESWFWICVAGLLWGIPGLLTMLRHDARRRKRRADPQP</sequence>
<gene>
    <name evidence="2" type="ORF">Voc01_005100</name>
</gene>
<dbReference type="Pfam" id="PF10745">
    <property type="entry name" value="DUF2530"/>
    <property type="match status" value="1"/>
</dbReference>
<name>A0A8J4E8T8_9ACTN</name>
<keyword evidence="3" id="KW-1185">Reference proteome</keyword>
<dbReference type="Proteomes" id="UP000635606">
    <property type="component" value="Unassembled WGS sequence"/>
</dbReference>
<evidence type="ECO:0000256" key="1">
    <source>
        <dbReference type="SAM" id="Phobius"/>
    </source>
</evidence>
<organism evidence="2 3">
    <name type="scientific">Virgisporangium ochraceum</name>
    <dbReference type="NCBI Taxonomy" id="65505"/>
    <lineage>
        <taxon>Bacteria</taxon>
        <taxon>Bacillati</taxon>
        <taxon>Actinomycetota</taxon>
        <taxon>Actinomycetes</taxon>
        <taxon>Micromonosporales</taxon>
        <taxon>Micromonosporaceae</taxon>
        <taxon>Virgisporangium</taxon>
    </lineage>
</organism>
<dbReference type="InterPro" id="IPR019681">
    <property type="entry name" value="DUF2530"/>
</dbReference>
<evidence type="ECO:0008006" key="4">
    <source>
        <dbReference type="Google" id="ProtNLM"/>
    </source>
</evidence>
<proteinExistence type="predicted"/>
<keyword evidence="1" id="KW-0812">Transmembrane</keyword>
<protein>
    <recommendedName>
        <fullName evidence="4">DUF2530 domain-containing protein</fullName>
    </recommendedName>
</protein>
<comment type="caution">
    <text evidence="2">The sequence shown here is derived from an EMBL/GenBank/DDBJ whole genome shotgun (WGS) entry which is preliminary data.</text>
</comment>
<evidence type="ECO:0000313" key="3">
    <source>
        <dbReference type="Proteomes" id="UP000635606"/>
    </source>
</evidence>
<reference evidence="2" key="1">
    <citation type="submission" date="2021-01" db="EMBL/GenBank/DDBJ databases">
        <title>Whole genome shotgun sequence of Virgisporangium ochraceum NBRC 16418.</title>
        <authorList>
            <person name="Komaki H."/>
            <person name="Tamura T."/>
        </authorList>
    </citation>
    <scope>NUCLEOTIDE SEQUENCE</scope>
    <source>
        <strain evidence="2">NBRC 16418</strain>
    </source>
</reference>
<keyword evidence="1" id="KW-1133">Transmembrane helix</keyword>
<dbReference type="AlphaFoldDB" id="A0A8J4E8T8"/>
<accession>A0A8J4E8T8</accession>
<evidence type="ECO:0000313" key="2">
    <source>
        <dbReference type="EMBL" id="GIJ65593.1"/>
    </source>
</evidence>
<keyword evidence="1" id="KW-0472">Membrane</keyword>